<protein>
    <submittedName>
        <fullName evidence="2">Uncharacterized protein</fullName>
    </submittedName>
</protein>
<accession>A0A060QD00</accession>
<sequence>MAAIPVSRTRLAGLRRSSVRHENNPVLTRSKAVAPADQQ</sequence>
<proteinExistence type="predicted"/>
<dbReference type="EMBL" id="CBLX010000004">
    <property type="protein sequence ID" value="CDG38780.1"/>
    <property type="molecule type" value="Genomic_DNA"/>
</dbReference>
<evidence type="ECO:0000313" key="3">
    <source>
        <dbReference type="Proteomes" id="UP000027583"/>
    </source>
</evidence>
<gene>
    <name evidence="2" type="ORF">ASAP_0735</name>
</gene>
<comment type="caution">
    <text evidence="2">The sequence shown here is derived from an EMBL/GenBank/DDBJ whole genome shotgun (WGS) entry which is preliminary data.</text>
</comment>
<reference evidence="2 3" key="2">
    <citation type="journal article" date="2014" name="PLoS ONE">
        <title>Evolution of mitochondria reconstructed from the energy metabolism of living bacteria.</title>
        <authorList>
            <person name="Degli Esposti M."/>
            <person name="Chouaia B."/>
            <person name="Comandatore F."/>
            <person name="Crotti E."/>
            <person name="Sassera D."/>
            <person name="Lievens P.M."/>
            <person name="Daffonchio D."/>
            <person name="Bandi C."/>
        </authorList>
    </citation>
    <scope>NUCLEOTIDE SEQUENCE [LARGE SCALE GENOMIC DNA]</scope>
    <source>
        <strain evidence="2 3">SF2.1</strain>
    </source>
</reference>
<dbReference type="AlphaFoldDB" id="A0A060QD00"/>
<evidence type="ECO:0000313" key="2">
    <source>
        <dbReference type="EMBL" id="CDG38780.1"/>
    </source>
</evidence>
<dbReference type="Proteomes" id="UP000027583">
    <property type="component" value="Unassembled WGS sequence"/>
</dbReference>
<name>A0A060QD00_9PROT</name>
<organism evidence="2 3">
    <name type="scientific">Asaia bogorensis</name>
    <dbReference type="NCBI Taxonomy" id="91915"/>
    <lineage>
        <taxon>Bacteria</taxon>
        <taxon>Pseudomonadati</taxon>
        <taxon>Pseudomonadota</taxon>
        <taxon>Alphaproteobacteria</taxon>
        <taxon>Acetobacterales</taxon>
        <taxon>Acetobacteraceae</taxon>
        <taxon>Asaia</taxon>
    </lineage>
</organism>
<reference evidence="2 3" key="1">
    <citation type="journal article" date="2014" name="Genome Biol. Evol.">
        <title>Acetic acid bacteria genomes reveal functional traits for adaptation to life in insect guts.</title>
        <authorList>
            <person name="Chouaia B."/>
            <person name="Gaiarsa S."/>
            <person name="Crotti E."/>
            <person name="Comandatore F."/>
            <person name="Degli Esposti M."/>
            <person name="Ricci I."/>
            <person name="Alma A."/>
            <person name="Favia G."/>
            <person name="Bandi C."/>
            <person name="Daffonchio D."/>
        </authorList>
    </citation>
    <scope>NUCLEOTIDE SEQUENCE [LARGE SCALE GENOMIC DNA]</scope>
    <source>
        <strain evidence="2 3">SF2.1</strain>
    </source>
</reference>
<evidence type="ECO:0000256" key="1">
    <source>
        <dbReference type="SAM" id="MobiDB-lite"/>
    </source>
</evidence>
<feature type="region of interest" description="Disordered" evidence="1">
    <location>
        <begin position="15"/>
        <end position="39"/>
    </location>
</feature>